<dbReference type="PANTHER" id="PTHR37691:SF1">
    <property type="entry name" value="BLR3518 PROTEIN"/>
    <property type="match status" value="1"/>
</dbReference>
<dbReference type="AlphaFoldDB" id="A0A7C4EJK9"/>
<evidence type="ECO:0000313" key="1">
    <source>
        <dbReference type="EMBL" id="HGG92950.1"/>
    </source>
</evidence>
<proteinExistence type="predicted"/>
<dbReference type="EMBL" id="DSRP01000577">
    <property type="protein sequence ID" value="HGG92950.1"/>
    <property type="molecule type" value="Genomic_DNA"/>
</dbReference>
<gene>
    <name evidence="1" type="ORF">ENR59_08390</name>
</gene>
<dbReference type="SUPFAM" id="SSF75169">
    <property type="entry name" value="DsrEFH-like"/>
    <property type="match status" value="1"/>
</dbReference>
<protein>
    <submittedName>
        <fullName evidence="1">Uncharacterized protein</fullName>
    </submittedName>
</protein>
<accession>A0A7C4EJK9</accession>
<sequence>MNYDLIVHVDLDSRPILDLALSNISNYLNALTEEMFRVALVANGPAVTLFANPDDALRETLASLKAEGVSFKVCANALRKFGVEQASLPKACEVVPAGVVEIVRLQRNGYAYIKP</sequence>
<dbReference type="InterPro" id="IPR003787">
    <property type="entry name" value="Sulphur_relay_DsrE/F-like"/>
</dbReference>
<reference evidence="1" key="1">
    <citation type="journal article" date="2020" name="mSystems">
        <title>Genome- and Community-Level Interaction Insights into Carbon Utilization and Element Cycling Functions of Hydrothermarchaeota in Hydrothermal Sediment.</title>
        <authorList>
            <person name="Zhou Z."/>
            <person name="Liu Y."/>
            <person name="Xu W."/>
            <person name="Pan J."/>
            <person name="Luo Z.H."/>
            <person name="Li M."/>
        </authorList>
    </citation>
    <scope>NUCLEOTIDE SEQUENCE [LARGE SCALE GENOMIC DNA]</scope>
    <source>
        <strain evidence="1">SpSt-413</strain>
    </source>
</reference>
<dbReference type="PANTHER" id="PTHR37691">
    <property type="entry name" value="BLR3518 PROTEIN"/>
    <property type="match status" value="1"/>
</dbReference>
<dbReference type="Gene3D" id="3.40.1260.10">
    <property type="entry name" value="DsrEFH-like"/>
    <property type="match status" value="1"/>
</dbReference>
<name>A0A7C4EJK9_9BACT</name>
<comment type="caution">
    <text evidence="1">The sequence shown here is derived from an EMBL/GenBank/DDBJ whole genome shotgun (WGS) entry which is preliminary data.</text>
</comment>
<organism evidence="1">
    <name type="scientific">Fundidesulfovibrio putealis</name>
    <dbReference type="NCBI Taxonomy" id="270496"/>
    <lineage>
        <taxon>Bacteria</taxon>
        <taxon>Pseudomonadati</taxon>
        <taxon>Thermodesulfobacteriota</taxon>
        <taxon>Desulfovibrionia</taxon>
        <taxon>Desulfovibrionales</taxon>
        <taxon>Desulfovibrionaceae</taxon>
        <taxon>Fundidesulfovibrio</taxon>
    </lineage>
</organism>
<dbReference type="InterPro" id="IPR027396">
    <property type="entry name" value="DsrEFH-like"/>
</dbReference>
<dbReference type="Pfam" id="PF02635">
    <property type="entry name" value="DsrE"/>
    <property type="match status" value="1"/>
</dbReference>